<evidence type="ECO:0000313" key="2">
    <source>
        <dbReference type="EMBL" id="CAH1995273.1"/>
    </source>
</evidence>
<reference evidence="2" key="1">
    <citation type="submission" date="2022-03" db="EMBL/GenBank/DDBJ databases">
        <authorList>
            <person name="Sayadi A."/>
        </authorList>
    </citation>
    <scope>NUCLEOTIDE SEQUENCE</scope>
</reference>
<keyword evidence="1" id="KW-0175">Coiled coil</keyword>
<gene>
    <name evidence="2" type="ORF">ACAOBT_LOCUS22512</name>
</gene>
<protein>
    <submittedName>
        <fullName evidence="2">Uncharacterized protein</fullName>
    </submittedName>
</protein>
<sequence length="261" mass="29566">MDLELQKMDNAEEGVLVTMNMDKKRIRFTYDDEMILLREFIAQNPIRSPEKWDSILQNLRELTGKEFILRTIKKHLNHLLELFLKKEVNSKVKSGIEEVYNEREHMLQEASELMKETCSTTPAKKKKVENKAKDMIEKTRNEREAMALLAFSDVDDTLIDHDYGVCVTVDVDTENNNKSVQDVGTAKQISVQDVGTAKQISVQDVGTAKQISVQDVGTAKQISVQDVGTAKQISGQTNQIVDPDDYSVYSIAMASHSEGYY</sequence>
<dbReference type="OrthoDB" id="6508955at2759"/>
<evidence type="ECO:0000256" key="1">
    <source>
        <dbReference type="SAM" id="Coils"/>
    </source>
</evidence>
<feature type="coiled-coil region" evidence="1">
    <location>
        <begin position="96"/>
        <end position="145"/>
    </location>
</feature>
<dbReference type="PANTHER" id="PTHR37558:SF1">
    <property type="entry name" value="HTH CENPB-TYPE DOMAIN-CONTAINING PROTEIN"/>
    <property type="match status" value="1"/>
</dbReference>
<comment type="caution">
    <text evidence="2">The sequence shown here is derived from an EMBL/GenBank/DDBJ whole genome shotgun (WGS) entry which is preliminary data.</text>
</comment>
<name>A0A9P0LMA1_ACAOB</name>
<organism evidence="2 3">
    <name type="scientific">Acanthoscelides obtectus</name>
    <name type="common">Bean weevil</name>
    <name type="synonym">Bruchus obtectus</name>
    <dbReference type="NCBI Taxonomy" id="200917"/>
    <lineage>
        <taxon>Eukaryota</taxon>
        <taxon>Metazoa</taxon>
        <taxon>Ecdysozoa</taxon>
        <taxon>Arthropoda</taxon>
        <taxon>Hexapoda</taxon>
        <taxon>Insecta</taxon>
        <taxon>Pterygota</taxon>
        <taxon>Neoptera</taxon>
        <taxon>Endopterygota</taxon>
        <taxon>Coleoptera</taxon>
        <taxon>Polyphaga</taxon>
        <taxon>Cucujiformia</taxon>
        <taxon>Chrysomeloidea</taxon>
        <taxon>Chrysomelidae</taxon>
        <taxon>Bruchinae</taxon>
        <taxon>Bruchini</taxon>
        <taxon>Acanthoscelides</taxon>
    </lineage>
</organism>
<dbReference type="Proteomes" id="UP001152888">
    <property type="component" value="Unassembled WGS sequence"/>
</dbReference>
<accession>A0A9P0LMA1</accession>
<proteinExistence type="predicted"/>
<evidence type="ECO:0000313" key="3">
    <source>
        <dbReference type="Proteomes" id="UP001152888"/>
    </source>
</evidence>
<dbReference type="EMBL" id="CAKOFQ010007223">
    <property type="protein sequence ID" value="CAH1995273.1"/>
    <property type="molecule type" value="Genomic_DNA"/>
</dbReference>
<dbReference type="AlphaFoldDB" id="A0A9P0LMA1"/>
<keyword evidence="3" id="KW-1185">Reference proteome</keyword>
<dbReference type="PANTHER" id="PTHR37558">
    <property type="entry name" value="HTH CENPB-TYPE DOMAIN-CONTAINING PROTEIN"/>
    <property type="match status" value="1"/>
</dbReference>